<dbReference type="GeneID" id="18936766"/>
<dbReference type="Proteomes" id="UP000001072">
    <property type="component" value="Unassembled WGS sequence"/>
</dbReference>
<feature type="region of interest" description="Disordered" evidence="1">
    <location>
        <begin position="106"/>
        <end position="130"/>
    </location>
</feature>
<feature type="region of interest" description="Disordered" evidence="1">
    <location>
        <begin position="334"/>
        <end position="517"/>
    </location>
</feature>
<feature type="compositionally biased region" description="Polar residues" evidence="1">
    <location>
        <begin position="169"/>
        <end position="186"/>
    </location>
</feature>
<reference evidence="3" key="1">
    <citation type="journal article" date="2011" name="Proc. Natl. Acad. Sci. U.S.A.">
        <title>Obligate biotrophy features unraveled by the genomic analysis of rust fungi.</title>
        <authorList>
            <person name="Duplessis S."/>
            <person name="Cuomo C.A."/>
            <person name="Lin Y.-C."/>
            <person name="Aerts A."/>
            <person name="Tisserant E."/>
            <person name="Veneault-Fourrey C."/>
            <person name="Joly D.L."/>
            <person name="Hacquard S."/>
            <person name="Amselem J."/>
            <person name="Cantarel B.L."/>
            <person name="Chiu R."/>
            <person name="Coutinho P.M."/>
            <person name="Feau N."/>
            <person name="Field M."/>
            <person name="Frey P."/>
            <person name="Gelhaye E."/>
            <person name="Goldberg J."/>
            <person name="Grabherr M.G."/>
            <person name="Kodira C.D."/>
            <person name="Kohler A."/>
            <person name="Kuees U."/>
            <person name="Lindquist E.A."/>
            <person name="Lucas S.M."/>
            <person name="Mago R."/>
            <person name="Mauceli E."/>
            <person name="Morin E."/>
            <person name="Murat C."/>
            <person name="Pangilinan J.L."/>
            <person name="Park R."/>
            <person name="Pearson M."/>
            <person name="Quesneville H."/>
            <person name="Rouhier N."/>
            <person name="Sakthikumar S."/>
            <person name="Salamov A.A."/>
            <person name="Schmutz J."/>
            <person name="Selles B."/>
            <person name="Shapiro H."/>
            <person name="Tanguay P."/>
            <person name="Tuskan G.A."/>
            <person name="Henrissat B."/>
            <person name="Van de Peer Y."/>
            <person name="Rouze P."/>
            <person name="Ellis J.G."/>
            <person name="Dodds P.N."/>
            <person name="Schein J.E."/>
            <person name="Zhong S."/>
            <person name="Hamelin R.C."/>
            <person name="Grigoriev I.V."/>
            <person name="Szabo L.J."/>
            <person name="Martin F."/>
        </authorList>
    </citation>
    <scope>NUCLEOTIDE SEQUENCE [LARGE SCALE GENOMIC DNA]</scope>
    <source>
        <strain evidence="3">98AG31 / pathotype 3-4-7</strain>
    </source>
</reference>
<dbReference type="RefSeq" id="XP_007416854.1">
    <property type="nucleotide sequence ID" value="XM_007416792.1"/>
</dbReference>
<dbReference type="EMBL" id="GL883153">
    <property type="protein sequence ID" value="EGF99891.1"/>
    <property type="molecule type" value="Genomic_DNA"/>
</dbReference>
<dbReference type="HOGENOM" id="CLU_346836_0_0_1"/>
<organism evidence="3">
    <name type="scientific">Melampsora larici-populina (strain 98AG31 / pathotype 3-4-7)</name>
    <name type="common">Poplar leaf rust fungus</name>
    <dbReference type="NCBI Taxonomy" id="747676"/>
    <lineage>
        <taxon>Eukaryota</taxon>
        <taxon>Fungi</taxon>
        <taxon>Dikarya</taxon>
        <taxon>Basidiomycota</taxon>
        <taxon>Pucciniomycotina</taxon>
        <taxon>Pucciniomycetes</taxon>
        <taxon>Pucciniales</taxon>
        <taxon>Melampsoraceae</taxon>
        <taxon>Melampsora</taxon>
    </lineage>
</organism>
<protein>
    <submittedName>
        <fullName evidence="2">Uncharacterized protein</fullName>
    </submittedName>
</protein>
<feature type="compositionally biased region" description="Basic and acidic residues" evidence="1">
    <location>
        <begin position="402"/>
        <end position="422"/>
    </location>
</feature>
<feature type="region of interest" description="Disordered" evidence="1">
    <location>
        <begin position="156"/>
        <end position="210"/>
    </location>
</feature>
<dbReference type="VEuPathDB" id="FungiDB:MELLADRAFT_94043"/>
<accession>F4S676</accession>
<name>F4S676_MELLP</name>
<feature type="compositionally biased region" description="Polar residues" evidence="1">
    <location>
        <begin position="106"/>
        <end position="120"/>
    </location>
</feature>
<feature type="compositionally biased region" description="Polar residues" evidence="1">
    <location>
        <begin position="337"/>
        <end position="353"/>
    </location>
</feature>
<proteinExistence type="predicted"/>
<keyword evidence="3" id="KW-1185">Reference proteome</keyword>
<gene>
    <name evidence="2" type="ORF">MELLADRAFT_94043</name>
</gene>
<evidence type="ECO:0000313" key="3">
    <source>
        <dbReference type="Proteomes" id="UP000001072"/>
    </source>
</evidence>
<feature type="region of interest" description="Disordered" evidence="1">
    <location>
        <begin position="630"/>
        <end position="669"/>
    </location>
</feature>
<sequence length="814" mass="92045">MHPEHFRNRFHVATSDRLRGNRDVQPPLEYSDSRARSRQARQNIPAVASFFSSESAERDSFNLMPNFLASSMVKKIKTMFLIYWAMIIVTLDQRICRAVHLSKSELGSTSEHFSSETSPESIRAEGAASRSIHNAQIISPADFPPHPCNAEKEIVSHTTKSGPTEADKTTSSSQDVGQHIYQQSPMSPRDDPTPKTRFAAKQKSTLQDADQNVLQGSHPIFSLGGDFQEIHADPAYTTPSMHHQFSSSGEVNGMGQPYLEPYSYSGYPLQQNQYYTMQHGFHVPPPLVDSLSGITYVPYYPAVSISSPLYTHFSSSFQPSMIYPPIPAYPAPRPLYWQNQNNQPYGFTNSSPDPQVELKNPRPENSMDIPLQSDGRHTALNPSKTHGPSAPHGNPYPARSPESAREKQSQTTKLDKHVKETDIESNIEVPQLKRKLIADQPPVRKVQLKQEEDMDNRDPPSTTDKQRADISGTSISDLKWQDISGHSHNNVDERDLSQLKERRLRRPHYSGSAKSKQHVIAQDAGFGQAEKVLIGENWAASPTRNILMHWSAEQGQPEKSTTPRPSGEILKFEDQQDSHIRQETLNMDLWIRQLKDVEASPTFNTRKDLYNYEKNPKDFALESVTPIASENQPSNISEEVSRRSPALNWKSSREADVKTSKTEPKVRREDMQNDQNLKKGILRHSKTAMPKHTPLVSIIRESNPSLKGTPEVKRHNFEGIKRFGNTLTTETPAPPDLAFPQEKHPQKNGFLGGPWPKKISHEGITSRIMRKYDHPNIVEKENMEFFDSSLEKNTQENAQIKKKVKCIQPDDNQK</sequence>
<evidence type="ECO:0000313" key="2">
    <source>
        <dbReference type="EMBL" id="EGF99891.1"/>
    </source>
</evidence>
<dbReference type="KEGG" id="mlr:MELLADRAFT_94043"/>
<feature type="compositionally biased region" description="Basic and acidic residues" evidence="1">
    <location>
        <begin position="651"/>
        <end position="669"/>
    </location>
</feature>
<dbReference type="AlphaFoldDB" id="F4S676"/>
<feature type="region of interest" description="Disordered" evidence="1">
    <location>
        <begin position="18"/>
        <end position="39"/>
    </location>
</feature>
<feature type="compositionally biased region" description="Basic and acidic residues" evidence="1">
    <location>
        <begin position="489"/>
        <end position="501"/>
    </location>
</feature>
<dbReference type="InParanoid" id="F4S676"/>
<evidence type="ECO:0000256" key="1">
    <source>
        <dbReference type="SAM" id="MobiDB-lite"/>
    </source>
</evidence>